<dbReference type="EMBL" id="VSSQ01000232">
    <property type="protein sequence ID" value="MPL87064.1"/>
    <property type="molecule type" value="Genomic_DNA"/>
</dbReference>
<dbReference type="InterPro" id="IPR004358">
    <property type="entry name" value="Sig_transdc_His_kin-like_C"/>
</dbReference>
<proteinExistence type="predicted"/>
<gene>
    <name evidence="8" type="ORF">SDC9_33056</name>
</gene>
<sequence>MNDLSLHIIDIIQNSISAGATLITLMVDENIPADTLTIVIEDNGKGMSRETVERLEDPFYTTRTTRRVGMGIPLYKQSALQSGGGLSISSEPGKGSVVKAWFRHSNIDRPPLGNVANSFVLMVSANPDIHFVFRYIFNDNDYVFDSVEVAEVLGEIPLSDVRVIKMLEEMIMENIAELKS</sequence>
<evidence type="ECO:0000313" key="8">
    <source>
        <dbReference type="EMBL" id="MPL87064.1"/>
    </source>
</evidence>
<dbReference type="GO" id="GO:0016301">
    <property type="term" value="F:kinase activity"/>
    <property type="evidence" value="ECO:0007669"/>
    <property type="project" value="UniProtKB-KW"/>
</dbReference>
<dbReference type="InterPro" id="IPR005467">
    <property type="entry name" value="His_kinase_dom"/>
</dbReference>
<keyword evidence="1" id="KW-0597">Phosphoprotein</keyword>
<keyword evidence="4" id="KW-0418">Kinase</keyword>
<evidence type="ECO:0000256" key="1">
    <source>
        <dbReference type="ARBA" id="ARBA00022553"/>
    </source>
</evidence>
<dbReference type="PRINTS" id="PR00344">
    <property type="entry name" value="BCTRLSENSOR"/>
</dbReference>
<protein>
    <recommendedName>
        <fullName evidence="7">Histidine kinase domain-containing protein</fullName>
    </recommendedName>
</protein>
<comment type="caution">
    <text evidence="8">The sequence shown here is derived from an EMBL/GenBank/DDBJ whole genome shotgun (WGS) entry which is preliminary data.</text>
</comment>
<dbReference type="GO" id="GO:0000160">
    <property type="term" value="P:phosphorelay signal transduction system"/>
    <property type="evidence" value="ECO:0007669"/>
    <property type="project" value="UniProtKB-KW"/>
</dbReference>
<keyword evidence="2" id="KW-0808">Transferase</keyword>
<dbReference type="PROSITE" id="PS50109">
    <property type="entry name" value="HIS_KIN"/>
    <property type="match status" value="1"/>
</dbReference>
<keyword evidence="3" id="KW-0547">Nucleotide-binding</keyword>
<reference evidence="8" key="1">
    <citation type="submission" date="2019-08" db="EMBL/GenBank/DDBJ databases">
        <authorList>
            <person name="Kucharzyk K."/>
            <person name="Murdoch R.W."/>
            <person name="Higgins S."/>
            <person name="Loffler F."/>
        </authorList>
    </citation>
    <scope>NUCLEOTIDE SEQUENCE</scope>
</reference>
<dbReference type="PANTHER" id="PTHR43065">
    <property type="entry name" value="SENSOR HISTIDINE KINASE"/>
    <property type="match status" value="1"/>
</dbReference>
<evidence type="ECO:0000256" key="5">
    <source>
        <dbReference type="ARBA" id="ARBA00022840"/>
    </source>
</evidence>
<keyword evidence="6" id="KW-0902">Two-component regulatory system</keyword>
<feature type="domain" description="Histidine kinase" evidence="7">
    <location>
        <begin position="1"/>
        <end position="106"/>
    </location>
</feature>
<organism evidence="8">
    <name type="scientific">bioreactor metagenome</name>
    <dbReference type="NCBI Taxonomy" id="1076179"/>
    <lineage>
        <taxon>unclassified sequences</taxon>
        <taxon>metagenomes</taxon>
        <taxon>ecological metagenomes</taxon>
    </lineage>
</organism>
<dbReference type="AlphaFoldDB" id="A0A644V6V5"/>
<name>A0A644V6V5_9ZZZZ</name>
<accession>A0A644V6V5</accession>
<evidence type="ECO:0000256" key="4">
    <source>
        <dbReference type="ARBA" id="ARBA00022777"/>
    </source>
</evidence>
<keyword evidence="5" id="KW-0067">ATP-binding</keyword>
<dbReference type="Pfam" id="PF02518">
    <property type="entry name" value="HATPase_c"/>
    <property type="match status" value="1"/>
</dbReference>
<dbReference type="SUPFAM" id="SSF55874">
    <property type="entry name" value="ATPase domain of HSP90 chaperone/DNA topoisomerase II/histidine kinase"/>
    <property type="match status" value="1"/>
</dbReference>
<dbReference type="PANTHER" id="PTHR43065:SF10">
    <property type="entry name" value="PEROXIDE STRESS-ACTIVATED HISTIDINE KINASE MAK3"/>
    <property type="match status" value="1"/>
</dbReference>
<dbReference type="GO" id="GO:0005524">
    <property type="term" value="F:ATP binding"/>
    <property type="evidence" value="ECO:0007669"/>
    <property type="project" value="UniProtKB-KW"/>
</dbReference>
<dbReference type="Gene3D" id="3.30.565.10">
    <property type="entry name" value="Histidine kinase-like ATPase, C-terminal domain"/>
    <property type="match status" value="1"/>
</dbReference>
<dbReference type="InterPro" id="IPR036890">
    <property type="entry name" value="HATPase_C_sf"/>
</dbReference>
<evidence type="ECO:0000256" key="6">
    <source>
        <dbReference type="ARBA" id="ARBA00023012"/>
    </source>
</evidence>
<dbReference type="InterPro" id="IPR003594">
    <property type="entry name" value="HATPase_dom"/>
</dbReference>
<evidence type="ECO:0000256" key="2">
    <source>
        <dbReference type="ARBA" id="ARBA00022679"/>
    </source>
</evidence>
<evidence type="ECO:0000256" key="3">
    <source>
        <dbReference type="ARBA" id="ARBA00022741"/>
    </source>
</evidence>
<evidence type="ECO:0000259" key="7">
    <source>
        <dbReference type="PROSITE" id="PS50109"/>
    </source>
</evidence>
<dbReference type="SMART" id="SM00387">
    <property type="entry name" value="HATPase_c"/>
    <property type="match status" value="1"/>
</dbReference>